<dbReference type="PROSITE" id="PS51257">
    <property type="entry name" value="PROKAR_LIPOPROTEIN"/>
    <property type="match status" value="1"/>
</dbReference>
<organism evidence="1 2">
    <name type="scientific">Pseudoduganella plicata</name>
    <dbReference type="NCBI Taxonomy" id="321984"/>
    <lineage>
        <taxon>Bacteria</taxon>
        <taxon>Pseudomonadati</taxon>
        <taxon>Pseudomonadota</taxon>
        <taxon>Betaproteobacteria</taxon>
        <taxon>Burkholderiales</taxon>
        <taxon>Oxalobacteraceae</taxon>
        <taxon>Telluria group</taxon>
        <taxon>Pseudoduganella</taxon>
    </lineage>
</organism>
<keyword evidence="2" id="KW-1185">Reference proteome</keyword>
<gene>
    <name evidence="1" type="ORF">E1742_12750</name>
</gene>
<dbReference type="RefSeq" id="WP_134385309.1">
    <property type="nucleotide sequence ID" value="NZ_BMWW01000011.1"/>
</dbReference>
<proteinExistence type="predicted"/>
<dbReference type="EMBL" id="CP038026">
    <property type="protein sequence ID" value="QBQ36939.1"/>
    <property type="molecule type" value="Genomic_DNA"/>
</dbReference>
<dbReference type="Proteomes" id="UP000294359">
    <property type="component" value="Chromosome"/>
</dbReference>
<sequence length="368" mass="39989">MMRTYACGLAALVLLAGCSTPYRPPQFLEPGASFPGLIDFVAEADKKSGKQEADVLLVHGMCTHDATWATETVNTLAAQLAANVLPSASRSGGSGIITIPDIIHTPRGKLLVKSLIWSPLTTPIKQQLCYDQTDKSPICLGMPAFPGKRASLNAKAKDGLLDDCLPDALIYQGDARFEIQRRMREAIMNATENADPNTPLIVISESLGSKILFDTLAGMIEDKDQRAAQAARRDLERMAYLIMAANQIPLLQTAQQIPAPGDRQTMQAPPPDSLQLLLKKREDFSKDRRGPAIDALTLIAFTDPNDLLSYTLPPERYPGAIVHNVLVSNDRTYLGLFENPVKAHLDYLSNPDVGSLISCGQPRSALCK</sequence>
<reference evidence="1 2" key="1">
    <citation type="submission" date="2019-03" db="EMBL/GenBank/DDBJ databases">
        <title>Draft Genome Sequences of Six Type Strains of the Genus Massilia.</title>
        <authorList>
            <person name="Miess H."/>
            <person name="Frediansyhah A."/>
            <person name="Gross H."/>
        </authorList>
    </citation>
    <scope>NUCLEOTIDE SEQUENCE [LARGE SCALE GENOMIC DNA]</scope>
    <source>
        <strain evidence="1 2">DSM 17505</strain>
    </source>
</reference>
<accession>A0ABX5SCG5</accession>
<evidence type="ECO:0000313" key="2">
    <source>
        <dbReference type="Proteomes" id="UP000294359"/>
    </source>
</evidence>
<protein>
    <submittedName>
        <fullName evidence="1">Uncharacterized protein</fullName>
    </submittedName>
</protein>
<evidence type="ECO:0000313" key="1">
    <source>
        <dbReference type="EMBL" id="QBQ36939.1"/>
    </source>
</evidence>
<name>A0ABX5SCG5_9BURK</name>